<dbReference type="InterPro" id="IPR038765">
    <property type="entry name" value="Papain-like_cys_pep_sf"/>
</dbReference>
<dbReference type="PROSITE" id="PS00973">
    <property type="entry name" value="USP_2"/>
    <property type="match status" value="1"/>
</dbReference>
<keyword evidence="5" id="KW-0862">Zinc</keyword>
<feature type="compositionally biased region" description="Polar residues" evidence="7">
    <location>
        <begin position="181"/>
        <end position="202"/>
    </location>
</feature>
<dbReference type="OrthoDB" id="2020758at2759"/>
<name>A0A2T7P769_POMCA</name>
<comment type="catalytic activity">
    <reaction evidence="1">
        <text>Thiol-dependent hydrolysis of ester, thioester, amide, peptide and isopeptide bonds formed by the C-terminal Gly of ubiquitin (a 76-residue protein attached to proteins as an intracellular targeting signal).</text>
        <dbReference type="EC" id="3.4.19.12"/>
    </reaction>
</comment>
<dbReference type="PANTHER" id="PTHR21646">
    <property type="entry name" value="UBIQUITIN CARBOXYL-TERMINAL HYDROLASE"/>
    <property type="match status" value="1"/>
</dbReference>
<feature type="compositionally biased region" description="Basic and acidic residues" evidence="7">
    <location>
        <begin position="524"/>
        <end position="561"/>
    </location>
</feature>
<dbReference type="PANTHER" id="PTHR21646:SF39">
    <property type="entry name" value="UBIQUITIN CARBOXYL-TERMINAL HYDROLASE 16"/>
    <property type="match status" value="1"/>
</dbReference>
<dbReference type="InterPro" id="IPR018200">
    <property type="entry name" value="USP_CS"/>
</dbReference>
<dbReference type="PROSITE" id="PS00972">
    <property type="entry name" value="USP_1"/>
    <property type="match status" value="1"/>
</dbReference>
<dbReference type="GO" id="GO:0004843">
    <property type="term" value="F:cysteine-type deubiquitinase activity"/>
    <property type="evidence" value="ECO:0007669"/>
    <property type="project" value="UniProtKB-EC"/>
</dbReference>
<evidence type="ECO:0000259" key="9">
    <source>
        <dbReference type="PROSITE" id="PS50271"/>
    </source>
</evidence>
<dbReference type="CDD" id="cd02667">
    <property type="entry name" value="Peptidase_C19K"/>
    <property type="match status" value="1"/>
</dbReference>
<feature type="compositionally biased region" description="Basic and acidic residues" evidence="7">
    <location>
        <begin position="676"/>
        <end position="687"/>
    </location>
</feature>
<feature type="compositionally biased region" description="Low complexity" evidence="7">
    <location>
        <begin position="688"/>
        <end position="700"/>
    </location>
</feature>
<evidence type="ECO:0000256" key="4">
    <source>
        <dbReference type="ARBA" id="ARBA00022771"/>
    </source>
</evidence>
<feature type="region of interest" description="Disordered" evidence="7">
    <location>
        <begin position="179"/>
        <end position="204"/>
    </location>
</feature>
<accession>A0A2T7P769</accession>
<feature type="domain" description="UBP-type" evidence="9">
    <location>
        <begin position="30"/>
        <end position="166"/>
    </location>
</feature>
<feature type="region of interest" description="Disordered" evidence="7">
    <location>
        <begin position="1"/>
        <end position="31"/>
    </location>
</feature>
<feature type="region of interest" description="Disordered" evidence="7">
    <location>
        <begin position="443"/>
        <end position="585"/>
    </location>
</feature>
<dbReference type="Gene3D" id="3.90.70.10">
    <property type="entry name" value="Cysteine proteinases"/>
    <property type="match status" value="2"/>
</dbReference>
<gene>
    <name evidence="10" type="ORF">C0Q70_11848</name>
</gene>
<dbReference type="STRING" id="400727.A0A2T7P769"/>
<dbReference type="PROSITE" id="PS50235">
    <property type="entry name" value="USP_3"/>
    <property type="match status" value="1"/>
</dbReference>
<evidence type="ECO:0000313" key="11">
    <source>
        <dbReference type="Proteomes" id="UP000245119"/>
    </source>
</evidence>
<sequence>MGKSKKHRIRKSKENEAEESSDEAASSNASKCSHIQKGVNIAAVRKAIQKPTCTIGECTNCSAEASKSGAKDLFGLPLEGAAASVAEDSEIEPTIWVCLQCGHQGCDRNSREKHALKHFQTPHSGDHSIVVNLATWAAWCYNCDNNIPVESSKRIQECVNFLRKQFGLPSTEVSHMAGLRGTQQTSQSDMSPTDQTTSSSQLRLDKAQVGTKTVPIACHKVKGLNNLGNTCFFNAVMQNLCQTHSLEALLITTCKNGRTLTISGHQEHGDFDHSISIDGDGEDEGKEKMKDLPPIDIVPSEAGPLTQSMLTFVQEMNNGSAQATVNPSVLFSQVCKKAPRFKGFQQQDSHELLRYLLDVIRSEEIKRVQCGILKFFKLAENTNPKKVDEETKMKVKEYGRQVKFTFLDSLFGGRLVSTITCEECSQISQIFEPFLDLSLPVTEEKPQRPNQGFGGKRKDSMSVTANAEADAQEEAAVSFGVNRYAANPNKPTKYQERKNRRQAKKEARRKDRKPVAKSFSQQKNGDDGKRCSDDDKEDGFGEHGDEHAIEEATDDKEKQETVTEQSAENDEEGSSTGEDQSDADVEDNIECETSRYNPSHSNHCDNISCNTNNQTINFNDSGIYELPIKGNVNMFKENHILPSYSKEPCDTYNTFIKDGNKFKKCAIDPTEIDDSNFKRTQTEKDAKLSSQGGSSELSSLDHSVGDNIGMMPSSAPDARDISVLGSLEPAENSESIGGKSEVSFCAELKVLKGPNVTGLEKELEEKLVVESGEGMVGEGGGDGSHDCPSAERKMTLNNVTPKPPKELYHETRCKVQTTKAPRYQPSSMECSVMSCLHQFTAAELLTGSNKVGCKSCSLTRLKTSSNKEKHLPEMILSNASKQYLIMTPPAVLTLHLKRFEQVGYTSRKVNRHVDFPAVLDLAPYCSSLCQGVRANQRKILYSLYGVVEHSGRLSGGHYTAYVKVRPSLDPLSSFLRPCLSGHHDIIQRNAEQVMNGICASEDDTAAADEAPNEALVPPGRWYHISDSRINEVTEETVLKAQAYLLFYERIY</sequence>
<feature type="compositionally biased region" description="Basic residues" evidence="7">
    <location>
        <begin position="1"/>
        <end position="11"/>
    </location>
</feature>
<dbReference type="AlphaFoldDB" id="A0A2T7P769"/>
<evidence type="ECO:0000256" key="5">
    <source>
        <dbReference type="ARBA" id="ARBA00022833"/>
    </source>
</evidence>
<dbReference type="EMBL" id="PZQS01000006">
    <property type="protein sequence ID" value="PVD29251.1"/>
    <property type="molecule type" value="Genomic_DNA"/>
</dbReference>
<dbReference type="InterPro" id="IPR013083">
    <property type="entry name" value="Znf_RING/FYVE/PHD"/>
</dbReference>
<keyword evidence="3" id="KW-0479">Metal-binding</keyword>
<evidence type="ECO:0000256" key="3">
    <source>
        <dbReference type="ARBA" id="ARBA00022723"/>
    </source>
</evidence>
<dbReference type="Pfam" id="PF00443">
    <property type="entry name" value="UCH"/>
    <property type="match status" value="1"/>
</dbReference>
<dbReference type="Gene3D" id="3.30.40.10">
    <property type="entry name" value="Zinc/RING finger domain, C3HC4 (zinc finger)"/>
    <property type="match status" value="1"/>
</dbReference>
<proteinExistence type="predicted"/>
<dbReference type="InterPro" id="IPR001607">
    <property type="entry name" value="Znf_UBP"/>
</dbReference>
<dbReference type="InterPro" id="IPR001394">
    <property type="entry name" value="Peptidase_C19_UCH"/>
</dbReference>
<dbReference type="InterPro" id="IPR028889">
    <property type="entry name" value="USP"/>
</dbReference>
<feature type="domain" description="USP" evidence="8">
    <location>
        <begin position="222"/>
        <end position="1050"/>
    </location>
</feature>
<organism evidence="10 11">
    <name type="scientific">Pomacea canaliculata</name>
    <name type="common">Golden apple snail</name>
    <dbReference type="NCBI Taxonomy" id="400727"/>
    <lineage>
        <taxon>Eukaryota</taxon>
        <taxon>Metazoa</taxon>
        <taxon>Spiralia</taxon>
        <taxon>Lophotrochozoa</taxon>
        <taxon>Mollusca</taxon>
        <taxon>Gastropoda</taxon>
        <taxon>Caenogastropoda</taxon>
        <taxon>Architaenioglossa</taxon>
        <taxon>Ampullarioidea</taxon>
        <taxon>Ampullariidae</taxon>
        <taxon>Pomacea</taxon>
    </lineage>
</organism>
<dbReference type="GO" id="GO:0016579">
    <property type="term" value="P:protein deubiquitination"/>
    <property type="evidence" value="ECO:0007669"/>
    <property type="project" value="InterPro"/>
</dbReference>
<dbReference type="GO" id="GO:0008270">
    <property type="term" value="F:zinc ion binding"/>
    <property type="evidence" value="ECO:0007669"/>
    <property type="project" value="UniProtKB-KW"/>
</dbReference>
<dbReference type="SUPFAM" id="SSF57850">
    <property type="entry name" value="RING/U-box"/>
    <property type="match status" value="1"/>
</dbReference>
<dbReference type="Proteomes" id="UP000245119">
    <property type="component" value="Linkage Group LG6"/>
</dbReference>
<dbReference type="EC" id="3.4.19.12" evidence="2"/>
<evidence type="ECO:0000313" key="10">
    <source>
        <dbReference type="EMBL" id="PVD29251.1"/>
    </source>
</evidence>
<dbReference type="Pfam" id="PF02148">
    <property type="entry name" value="zf-UBP"/>
    <property type="match status" value="1"/>
</dbReference>
<keyword evidence="11" id="KW-1185">Reference proteome</keyword>
<reference evidence="10 11" key="1">
    <citation type="submission" date="2018-04" db="EMBL/GenBank/DDBJ databases">
        <title>The genome of golden apple snail Pomacea canaliculata provides insight into stress tolerance and invasive adaptation.</title>
        <authorList>
            <person name="Liu C."/>
            <person name="Liu B."/>
            <person name="Ren Y."/>
            <person name="Zhang Y."/>
            <person name="Wang H."/>
            <person name="Li S."/>
            <person name="Jiang F."/>
            <person name="Yin L."/>
            <person name="Zhang G."/>
            <person name="Qian W."/>
            <person name="Fan W."/>
        </authorList>
    </citation>
    <scope>NUCLEOTIDE SEQUENCE [LARGE SCALE GENOMIC DNA]</scope>
    <source>
        <strain evidence="10">SZHN2017</strain>
        <tissue evidence="10">Muscle</tissue>
    </source>
</reference>
<evidence type="ECO:0000256" key="1">
    <source>
        <dbReference type="ARBA" id="ARBA00000707"/>
    </source>
</evidence>
<evidence type="ECO:0000256" key="6">
    <source>
        <dbReference type="PROSITE-ProRule" id="PRU00502"/>
    </source>
</evidence>
<keyword evidence="4 6" id="KW-0863">Zinc-finger</keyword>
<comment type="caution">
    <text evidence="10">The sequence shown here is derived from an EMBL/GenBank/DDBJ whole genome shotgun (WGS) entry which is preliminary data.</text>
</comment>
<dbReference type="PROSITE" id="PS50271">
    <property type="entry name" value="ZF_UBP"/>
    <property type="match status" value="1"/>
</dbReference>
<dbReference type="InterPro" id="IPR050185">
    <property type="entry name" value="Ub_carboxyl-term_hydrolase"/>
</dbReference>
<feature type="region of interest" description="Disordered" evidence="7">
    <location>
        <begin position="676"/>
        <end position="717"/>
    </location>
</feature>
<dbReference type="SUPFAM" id="SSF54001">
    <property type="entry name" value="Cysteine proteinases"/>
    <property type="match status" value="1"/>
</dbReference>
<evidence type="ECO:0000259" key="8">
    <source>
        <dbReference type="PROSITE" id="PS50235"/>
    </source>
</evidence>
<evidence type="ECO:0000256" key="7">
    <source>
        <dbReference type="SAM" id="MobiDB-lite"/>
    </source>
</evidence>
<feature type="compositionally biased region" description="Acidic residues" evidence="7">
    <location>
        <begin position="567"/>
        <end position="585"/>
    </location>
</feature>
<evidence type="ECO:0000256" key="2">
    <source>
        <dbReference type="ARBA" id="ARBA00012759"/>
    </source>
</evidence>
<protein>
    <recommendedName>
        <fullName evidence="2">ubiquitinyl hydrolase 1</fullName>
        <ecNumber evidence="2">3.4.19.12</ecNumber>
    </recommendedName>
</protein>